<dbReference type="AlphaFoldDB" id="A0A0F9RIU7"/>
<accession>A0A0F9RIU7</accession>
<feature type="region of interest" description="Disordered" evidence="1">
    <location>
        <begin position="223"/>
        <end position="244"/>
    </location>
</feature>
<organism evidence="2">
    <name type="scientific">marine sediment metagenome</name>
    <dbReference type="NCBI Taxonomy" id="412755"/>
    <lineage>
        <taxon>unclassified sequences</taxon>
        <taxon>metagenomes</taxon>
        <taxon>ecological metagenomes</taxon>
    </lineage>
</organism>
<reference evidence="2" key="1">
    <citation type="journal article" date="2015" name="Nature">
        <title>Complex archaea that bridge the gap between prokaryotes and eukaryotes.</title>
        <authorList>
            <person name="Spang A."/>
            <person name="Saw J.H."/>
            <person name="Jorgensen S.L."/>
            <person name="Zaremba-Niedzwiedzka K."/>
            <person name="Martijn J."/>
            <person name="Lind A.E."/>
            <person name="van Eijk R."/>
            <person name="Schleper C."/>
            <person name="Guy L."/>
            <person name="Ettema T.J."/>
        </authorList>
    </citation>
    <scope>NUCLEOTIDE SEQUENCE</scope>
</reference>
<evidence type="ECO:0000256" key="1">
    <source>
        <dbReference type="SAM" id="MobiDB-lite"/>
    </source>
</evidence>
<name>A0A0F9RIU7_9ZZZZ</name>
<dbReference type="EMBL" id="LAZR01001153">
    <property type="protein sequence ID" value="KKN49722.1"/>
    <property type="molecule type" value="Genomic_DNA"/>
</dbReference>
<gene>
    <name evidence="2" type="ORF">LCGC14_0639720</name>
</gene>
<feature type="region of interest" description="Disordered" evidence="1">
    <location>
        <begin position="386"/>
        <end position="418"/>
    </location>
</feature>
<evidence type="ECO:0000313" key="2">
    <source>
        <dbReference type="EMBL" id="KKN49722.1"/>
    </source>
</evidence>
<sequence>MSTPTPIELEGDVELKGKEFDEVCELIKDKTEITGAVHKRPDGAGRWSYCFGFQASEYTEADLLALLSAEYGPGDYPVQFKSKGKTGRQVIRWQKHMHVQARRLGATQNSTPTAAPASGSDGLTATLMSIADTQVRMLDALAKLSEQDPVEQKTTIDFVKELGAIKDLFSDNRQSALEQFKDAMELRKLIKDDDDDGGSDPLSIALRTLTPAIEKGVAALQESEAAQVRRPDPPATATQHGKPVDVAARPLSDVEVQANVDQVTEENIVYAYQLFAEQFLPSVLQLAESGEDPEHVAAYLVRLVGTDQKTIDLVGLVIMQDDMVLRFAKANARVLQFTAWLDLVADYLAHALWPATNPKPEPLNATIDATIDESASDGVINDAELTGAESADTIASGESIPDAESDPDAPRTGDDNDA</sequence>
<comment type="caution">
    <text evidence="2">The sequence shown here is derived from an EMBL/GenBank/DDBJ whole genome shotgun (WGS) entry which is preliminary data.</text>
</comment>
<proteinExistence type="predicted"/>
<protein>
    <submittedName>
        <fullName evidence="2">Uncharacterized protein</fullName>
    </submittedName>
</protein>
<feature type="compositionally biased region" description="Basic and acidic residues" evidence="1">
    <location>
        <begin position="408"/>
        <end position="418"/>
    </location>
</feature>